<sequence length="46" mass="4973">MPWYGGKKPGFFPVAEKPVCPRKKPGFFVSKIRAAHTGAKGAKDAI</sequence>
<evidence type="ECO:0000313" key="1">
    <source>
        <dbReference type="EMBL" id="QTA90007.1"/>
    </source>
</evidence>
<gene>
    <name evidence="1" type="ORF">dnm_060670</name>
</gene>
<proteinExistence type="predicted"/>
<evidence type="ECO:0000313" key="2">
    <source>
        <dbReference type="Proteomes" id="UP000663722"/>
    </source>
</evidence>
<dbReference type="EMBL" id="CP061800">
    <property type="protein sequence ID" value="QTA90007.1"/>
    <property type="molecule type" value="Genomic_DNA"/>
</dbReference>
<name>A0A975BQU4_9BACT</name>
<protein>
    <submittedName>
        <fullName evidence="1">Uncharacterized protein</fullName>
    </submittedName>
</protein>
<dbReference type="KEGG" id="dmm:dnm_060670"/>
<dbReference type="Proteomes" id="UP000663722">
    <property type="component" value="Chromosome"/>
</dbReference>
<reference evidence="1" key="1">
    <citation type="journal article" date="2021" name="Microb. Physiol.">
        <title>Proteogenomic Insights into the Physiology of Marine, Sulfate-Reducing, Filamentous Desulfonema limicola and Desulfonema magnum.</title>
        <authorList>
            <person name="Schnaars V."/>
            <person name="Wohlbrand L."/>
            <person name="Scheve S."/>
            <person name="Hinrichs C."/>
            <person name="Reinhardt R."/>
            <person name="Rabus R."/>
        </authorList>
    </citation>
    <scope>NUCLEOTIDE SEQUENCE</scope>
    <source>
        <strain evidence="1">4be13</strain>
    </source>
</reference>
<organism evidence="1 2">
    <name type="scientific">Desulfonema magnum</name>
    <dbReference type="NCBI Taxonomy" id="45655"/>
    <lineage>
        <taxon>Bacteria</taxon>
        <taxon>Pseudomonadati</taxon>
        <taxon>Thermodesulfobacteriota</taxon>
        <taxon>Desulfobacteria</taxon>
        <taxon>Desulfobacterales</taxon>
        <taxon>Desulfococcaceae</taxon>
        <taxon>Desulfonema</taxon>
    </lineage>
</organism>
<accession>A0A975BQU4</accession>
<dbReference type="AlphaFoldDB" id="A0A975BQU4"/>
<keyword evidence="2" id="KW-1185">Reference proteome</keyword>